<keyword evidence="1 2" id="KW-0472">Membrane</keyword>
<keyword evidence="1" id="KW-1003">Cell membrane</keyword>
<comment type="cofactor">
    <cofactor evidence="1">
        <name>Mg(2+)</name>
        <dbReference type="ChEBI" id="CHEBI:18420"/>
    </cofactor>
</comment>
<dbReference type="GO" id="GO:0005886">
    <property type="term" value="C:plasma membrane"/>
    <property type="evidence" value="ECO:0007669"/>
    <property type="project" value="UniProtKB-SubCell"/>
</dbReference>
<dbReference type="Pfam" id="PF04608">
    <property type="entry name" value="PgpA"/>
    <property type="match status" value="1"/>
</dbReference>
<organism evidence="4 5">
    <name type="scientific">Denitratimonas tolerans</name>
    <dbReference type="NCBI Taxonomy" id="1338420"/>
    <lineage>
        <taxon>Bacteria</taxon>
        <taxon>Pseudomonadati</taxon>
        <taxon>Pseudomonadota</taxon>
        <taxon>Gammaproteobacteria</taxon>
        <taxon>Lysobacterales</taxon>
        <taxon>Lysobacteraceae</taxon>
        <taxon>Denitratimonas</taxon>
    </lineage>
</organism>
<feature type="transmembrane region" description="Helical" evidence="2">
    <location>
        <begin position="95"/>
        <end position="118"/>
    </location>
</feature>
<comment type="catalytic activity">
    <reaction evidence="1">
        <text>a 1,2-diacyl-sn-glycero-3-phospho-(1'-sn-glycero-3'-phosphate) + H2O = a 1,2-diacyl-sn-glycero-3-phospho-(1'-sn-glycerol) + phosphate</text>
        <dbReference type="Rhea" id="RHEA:33751"/>
        <dbReference type="ChEBI" id="CHEBI:15377"/>
        <dbReference type="ChEBI" id="CHEBI:43474"/>
        <dbReference type="ChEBI" id="CHEBI:60110"/>
        <dbReference type="ChEBI" id="CHEBI:64716"/>
        <dbReference type="EC" id="3.1.3.27"/>
    </reaction>
</comment>
<dbReference type="InterPro" id="IPR036681">
    <property type="entry name" value="PgpA-like_sf"/>
</dbReference>
<name>A0AAW9R606_9GAMM</name>
<comment type="pathway">
    <text evidence="1">Phospholipid metabolism; phosphatidylglycerol biosynthesis; phosphatidylglycerol from CDP-diacylglycerol: step 2/2.</text>
</comment>
<keyword evidence="1 2" id="KW-0812">Transmembrane</keyword>
<dbReference type="GO" id="GO:0046872">
    <property type="term" value="F:metal ion binding"/>
    <property type="evidence" value="ECO:0007669"/>
    <property type="project" value="UniProtKB-KW"/>
</dbReference>
<keyword evidence="5" id="KW-1185">Reference proteome</keyword>
<accession>A0AAW9R606</accession>
<feature type="domain" description="YutG/PgpA" evidence="3">
    <location>
        <begin position="19"/>
        <end position="156"/>
    </location>
</feature>
<reference evidence="4 5" key="1">
    <citation type="journal article" date="2016" name="Antonie Van Leeuwenhoek">
        <title>Denitratimonas tolerans gen. nov., sp. nov., a denitrifying bacterium isolated from a bioreactor for tannery wastewater treatment.</title>
        <authorList>
            <person name="Han S.I."/>
            <person name="Kim J.O."/>
            <person name="Lee Y.R."/>
            <person name="Ekpeghere K.I."/>
            <person name="Koh S.C."/>
            <person name="Whang K.S."/>
        </authorList>
    </citation>
    <scope>NUCLEOTIDE SEQUENCE [LARGE SCALE GENOMIC DNA]</scope>
    <source>
        <strain evidence="4 5">KACC 17565</strain>
    </source>
</reference>
<evidence type="ECO:0000313" key="5">
    <source>
        <dbReference type="Proteomes" id="UP001364472"/>
    </source>
</evidence>
<evidence type="ECO:0000313" key="4">
    <source>
        <dbReference type="EMBL" id="MEJ1249677.1"/>
    </source>
</evidence>
<feature type="transmembrane region" description="Helical" evidence="2">
    <location>
        <begin position="20"/>
        <end position="48"/>
    </location>
</feature>
<evidence type="ECO:0000256" key="1">
    <source>
        <dbReference type="PIRNR" id="PIRNR006162"/>
    </source>
</evidence>
<dbReference type="EMBL" id="JBBDHC010000010">
    <property type="protein sequence ID" value="MEJ1249677.1"/>
    <property type="molecule type" value="Genomic_DNA"/>
</dbReference>
<dbReference type="AlphaFoldDB" id="A0AAW9R606"/>
<dbReference type="PIRSF" id="PIRSF006162">
    <property type="entry name" value="PgpA"/>
    <property type="match status" value="1"/>
</dbReference>
<keyword evidence="1" id="KW-0460">Magnesium</keyword>
<keyword evidence="1" id="KW-0595">Phospholipid degradation</keyword>
<comment type="function">
    <text evidence="1">Lipid phosphatase which dephosphorylates phosphatidylglycerophosphate (PGP) to phosphatidylglycerol (PG).</text>
</comment>
<dbReference type="InterPro" id="IPR026037">
    <property type="entry name" value="PgpA"/>
</dbReference>
<keyword evidence="1" id="KW-0997">Cell inner membrane</keyword>
<feature type="transmembrane region" description="Helical" evidence="2">
    <location>
        <begin position="55"/>
        <end position="75"/>
    </location>
</feature>
<keyword evidence="1" id="KW-0378">Hydrolase</keyword>
<dbReference type="PANTHER" id="PTHR36305:SF1">
    <property type="entry name" value="PHOSPHATIDYLGLYCEROPHOSPHATASE A"/>
    <property type="match status" value="1"/>
</dbReference>
<sequence>MSRRIPGAARVLLRHPAGWIASGFGSGLVPAAPGTFGSLAALIPWLALRELPLPYYLIALALAFALGCWACGWAMRRLGVEDPGLVVWDEFVGLWIALAALPDGWHFAAAGFLLFRFFDIAKPWPVRWADRNLTGGFGTMLDDVLAGLYALAAVQGLGWLVG</sequence>
<dbReference type="InterPro" id="IPR007686">
    <property type="entry name" value="YutG/PgpA"/>
</dbReference>
<comment type="caution">
    <text evidence="4">The sequence shown here is derived from an EMBL/GenBank/DDBJ whole genome shotgun (WGS) entry which is preliminary data.</text>
</comment>
<dbReference type="GO" id="GO:0008962">
    <property type="term" value="F:phosphatidylglycerophosphatase activity"/>
    <property type="evidence" value="ECO:0007669"/>
    <property type="project" value="UniProtKB-EC"/>
</dbReference>
<gene>
    <name evidence="4" type="ORF">WB794_08345</name>
</gene>
<keyword evidence="1" id="KW-0479">Metal-binding</keyword>
<keyword evidence="1" id="KW-1208">Phospholipid metabolism</keyword>
<evidence type="ECO:0000259" key="3">
    <source>
        <dbReference type="Pfam" id="PF04608"/>
    </source>
</evidence>
<proteinExistence type="predicted"/>
<protein>
    <recommendedName>
        <fullName evidence="1">Phosphatidylglycerophosphatase A</fullName>
        <ecNumber evidence="1">3.1.3.27</ecNumber>
    </recommendedName>
    <alternativeName>
        <fullName evidence="1">Phosphatidylglycerolphosphate phosphatase A</fullName>
    </alternativeName>
</protein>
<keyword evidence="1" id="KW-0442">Lipid degradation</keyword>
<dbReference type="EC" id="3.1.3.27" evidence="1"/>
<dbReference type="RefSeq" id="WP_337335393.1">
    <property type="nucleotide sequence ID" value="NZ_JBBDHC010000010.1"/>
</dbReference>
<dbReference type="Proteomes" id="UP001364472">
    <property type="component" value="Unassembled WGS sequence"/>
</dbReference>
<feature type="transmembrane region" description="Helical" evidence="2">
    <location>
        <begin position="139"/>
        <end position="161"/>
    </location>
</feature>
<dbReference type="CDD" id="cd06971">
    <property type="entry name" value="PgpA"/>
    <property type="match status" value="1"/>
</dbReference>
<keyword evidence="1" id="KW-0443">Lipid metabolism</keyword>
<dbReference type="PANTHER" id="PTHR36305">
    <property type="entry name" value="PHOSPHATIDYLGLYCEROPHOSPHATASE A"/>
    <property type="match status" value="1"/>
</dbReference>
<comment type="subcellular location">
    <subcellularLocation>
        <location evidence="1">Cell inner membrane</location>
        <topology evidence="1">Multi-pass membrane protein</topology>
    </subcellularLocation>
</comment>
<dbReference type="SUPFAM" id="SSF101307">
    <property type="entry name" value="YutG-like"/>
    <property type="match status" value="1"/>
</dbReference>
<dbReference type="GO" id="GO:0009395">
    <property type="term" value="P:phospholipid catabolic process"/>
    <property type="evidence" value="ECO:0007669"/>
    <property type="project" value="UniProtKB-KW"/>
</dbReference>
<keyword evidence="2" id="KW-1133">Transmembrane helix</keyword>
<evidence type="ECO:0000256" key="2">
    <source>
        <dbReference type="SAM" id="Phobius"/>
    </source>
</evidence>